<comment type="subcellular location">
    <subcellularLocation>
        <location evidence="1">Cell membrane</location>
        <topology evidence="1">Multi-pass membrane protein</topology>
    </subcellularLocation>
</comment>
<dbReference type="RefSeq" id="WP_402871413.1">
    <property type="nucleotide sequence ID" value="NZ_JBIYSL010000001.1"/>
</dbReference>
<evidence type="ECO:0000256" key="6">
    <source>
        <dbReference type="SAM" id="Phobius"/>
    </source>
</evidence>
<feature type="transmembrane region" description="Helical" evidence="6">
    <location>
        <begin position="228"/>
        <end position="249"/>
    </location>
</feature>
<sequence>MGYRSLAYLIGRYPRFIMISWVFIIGVSAVWAWNLPGVVQDHGLKQIHGDAHHIERMLKEDFGIPDDPIIVVYEKQTGTSPAEFRNWVNRHLQALATLPHISTIISPLEAGRSAMMRDGMAYALLDFNVPAHRMNAPTEQLRSLNTADDQGIIRLTGKPVVQQDVNQLSFRDLERAEIVGLPIALVILCFAFRGLYAALVAVIMGVVGVVTAMGMTSLMGHYVELSNFVINVIPMVGMALSIDFALIIISRYRDEMQLYPHDHTHSSYEIIQRTLRTAGRAVLFSAACVLLGLLSLVWIRLPMFLSVSLGAMTVLMISVLINVTLLPAILTLYAQRIFKRKKHFPIRTPPRKPSIWLRWFGTVMKRPLRMTLLGTGILLFCVLPVQQLEMAIPDATSLPATIESRQAAERMQQVFAQKDIASVDILIGGTGERLTPLHWNTALRKVRELQKDENVLQIESVWGMDQKYRPGQNRTSQIGGASSELILHDSLLSSYVSEDAIRLVATIKGAPGSEQAANWLNMMNERDAQQGAQGIPIRYGGEAASQVEIMQEILGQLPKVLVFVIVTNYIVLLMAFRSLLIPIKAILMNILSLTASFGVLVLVFNQGHLGMEPSAIAIMIPVFIAGLVFGISMDYGVFMLSRIQEMYRLTGDSDQAVMQGLASTGRLITSAAAILLAVTIPFAFGDVEGVKQLGVGITAAVLIDVTVIRLLLVPALMKLMGKWNWWLPGQKT</sequence>
<evidence type="ECO:0000256" key="5">
    <source>
        <dbReference type="ARBA" id="ARBA00023136"/>
    </source>
</evidence>
<dbReference type="SUPFAM" id="SSF82866">
    <property type="entry name" value="Multidrug efflux transporter AcrB transmembrane domain"/>
    <property type="match status" value="2"/>
</dbReference>
<feature type="transmembrane region" description="Helical" evidence="6">
    <location>
        <begin position="16"/>
        <end position="35"/>
    </location>
</feature>
<organism evidence="8 9">
    <name type="scientific">Paenibacillus illinoisensis</name>
    <dbReference type="NCBI Taxonomy" id="59845"/>
    <lineage>
        <taxon>Bacteria</taxon>
        <taxon>Bacillati</taxon>
        <taxon>Bacillota</taxon>
        <taxon>Bacilli</taxon>
        <taxon>Bacillales</taxon>
        <taxon>Paenibacillaceae</taxon>
        <taxon>Paenibacillus</taxon>
    </lineage>
</organism>
<dbReference type="PANTHER" id="PTHR33406">
    <property type="entry name" value="MEMBRANE PROTEIN MJ1562-RELATED"/>
    <property type="match status" value="1"/>
</dbReference>
<reference evidence="8 9" key="1">
    <citation type="submission" date="2024-11" db="EMBL/GenBank/DDBJ databases">
        <title>Identification and Characterization of a Novel Fosfomycin Bacillithiol Transferase FosB8 in Paenibacillus illinoisensis.</title>
        <authorList>
            <person name="Lu W."/>
        </authorList>
    </citation>
    <scope>NUCLEOTIDE SEQUENCE [LARGE SCALE GENOMIC DNA]</scope>
    <source>
        <strain evidence="8 9">WP77</strain>
    </source>
</reference>
<feature type="transmembrane region" description="Helical" evidence="6">
    <location>
        <begin position="281"/>
        <end position="301"/>
    </location>
</feature>
<dbReference type="InterPro" id="IPR050545">
    <property type="entry name" value="Mycobact_MmpL"/>
</dbReference>
<keyword evidence="9" id="KW-1185">Reference proteome</keyword>
<evidence type="ECO:0000259" key="7">
    <source>
        <dbReference type="PROSITE" id="PS50156"/>
    </source>
</evidence>
<dbReference type="InterPro" id="IPR004869">
    <property type="entry name" value="MMPL_dom"/>
</dbReference>
<feature type="transmembrane region" description="Helical" evidence="6">
    <location>
        <begin position="368"/>
        <end position="385"/>
    </location>
</feature>
<evidence type="ECO:0000256" key="2">
    <source>
        <dbReference type="ARBA" id="ARBA00022475"/>
    </source>
</evidence>
<dbReference type="PANTHER" id="PTHR33406:SF13">
    <property type="entry name" value="MEMBRANE PROTEIN YDFJ"/>
    <property type="match status" value="1"/>
</dbReference>
<evidence type="ECO:0000256" key="4">
    <source>
        <dbReference type="ARBA" id="ARBA00022989"/>
    </source>
</evidence>
<proteinExistence type="predicted"/>
<evidence type="ECO:0000256" key="1">
    <source>
        <dbReference type="ARBA" id="ARBA00004651"/>
    </source>
</evidence>
<feature type="transmembrane region" description="Helical" evidence="6">
    <location>
        <begin position="307"/>
        <end position="333"/>
    </location>
</feature>
<keyword evidence="4 6" id="KW-1133">Transmembrane helix</keyword>
<feature type="transmembrane region" description="Helical" evidence="6">
    <location>
        <begin position="616"/>
        <end position="638"/>
    </location>
</feature>
<feature type="transmembrane region" description="Helical" evidence="6">
    <location>
        <begin position="586"/>
        <end position="604"/>
    </location>
</feature>
<evidence type="ECO:0000313" key="8">
    <source>
        <dbReference type="EMBL" id="MFK0521396.1"/>
    </source>
</evidence>
<protein>
    <submittedName>
        <fullName evidence="8">MMPL family transporter</fullName>
    </submittedName>
</protein>
<keyword evidence="2" id="KW-1003">Cell membrane</keyword>
<dbReference type="Gene3D" id="1.20.1640.10">
    <property type="entry name" value="Multidrug efflux transporter AcrB transmembrane domain"/>
    <property type="match status" value="2"/>
</dbReference>
<keyword evidence="3 6" id="KW-0812">Transmembrane</keyword>
<dbReference type="InterPro" id="IPR000731">
    <property type="entry name" value="SSD"/>
</dbReference>
<feature type="transmembrane region" description="Helical" evidence="6">
    <location>
        <begin position="560"/>
        <end position="579"/>
    </location>
</feature>
<feature type="transmembrane region" description="Helical" evidence="6">
    <location>
        <begin position="667"/>
        <end position="684"/>
    </location>
</feature>
<dbReference type="Proteomes" id="UP001618531">
    <property type="component" value="Unassembled WGS sequence"/>
</dbReference>
<gene>
    <name evidence="8" type="ORF">ACINKY_04220</name>
</gene>
<name>A0ABW8HPA6_9BACL</name>
<feature type="domain" description="SSD" evidence="7">
    <location>
        <begin position="198"/>
        <end position="332"/>
    </location>
</feature>
<dbReference type="Pfam" id="PF03176">
    <property type="entry name" value="MMPL"/>
    <property type="match status" value="2"/>
</dbReference>
<feature type="transmembrane region" description="Helical" evidence="6">
    <location>
        <begin position="690"/>
        <end position="712"/>
    </location>
</feature>
<comment type="caution">
    <text evidence="8">The sequence shown here is derived from an EMBL/GenBank/DDBJ whole genome shotgun (WGS) entry which is preliminary data.</text>
</comment>
<accession>A0ABW8HPA6</accession>
<dbReference type="EMBL" id="JBIYSL010000001">
    <property type="protein sequence ID" value="MFK0521396.1"/>
    <property type="molecule type" value="Genomic_DNA"/>
</dbReference>
<evidence type="ECO:0000256" key="3">
    <source>
        <dbReference type="ARBA" id="ARBA00022692"/>
    </source>
</evidence>
<evidence type="ECO:0000313" key="9">
    <source>
        <dbReference type="Proteomes" id="UP001618531"/>
    </source>
</evidence>
<feature type="transmembrane region" description="Helical" evidence="6">
    <location>
        <begin position="178"/>
        <end position="208"/>
    </location>
</feature>
<keyword evidence="5 6" id="KW-0472">Membrane</keyword>
<dbReference type="PROSITE" id="PS50156">
    <property type="entry name" value="SSD"/>
    <property type="match status" value="1"/>
</dbReference>